<protein>
    <submittedName>
        <fullName evidence="3">PaaI family thioesterase</fullName>
    </submittedName>
</protein>
<evidence type="ECO:0000259" key="2">
    <source>
        <dbReference type="Pfam" id="PF03061"/>
    </source>
</evidence>
<dbReference type="PANTHER" id="PTHR47260">
    <property type="entry name" value="UPF0644 PROTEIN PB2B4.06"/>
    <property type="match status" value="1"/>
</dbReference>
<gene>
    <name evidence="3" type="ORF">PO878_01405</name>
</gene>
<evidence type="ECO:0000256" key="1">
    <source>
        <dbReference type="ARBA" id="ARBA00022801"/>
    </source>
</evidence>
<feature type="domain" description="Thioesterase" evidence="2">
    <location>
        <begin position="57"/>
        <end position="131"/>
    </location>
</feature>
<keyword evidence="1" id="KW-0378">Hydrolase</keyword>
<evidence type="ECO:0000313" key="4">
    <source>
        <dbReference type="Proteomes" id="UP001216390"/>
    </source>
</evidence>
<sequence>MALTRLHNEDWGFASNCFVCEPRNDGGLRIPFHHDTDRDVVVASFTLDDTFSGAPSYVHGGVSLAVLDEAQAWATIAVAGRFAVTTETTTRFLRPVLVGEAYDVEARLTERGDERLATEGRITDVRGKVCAETTATFAVLGPAQAARATGVDEGALDPAYLRDDG</sequence>
<dbReference type="GO" id="GO:0016289">
    <property type="term" value="F:acyl-CoA hydrolase activity"/>
    <property type="evidence" value="ECO:0007669"/>
    <property type="project" value="UniProtKB-ARBA"/>
</dbReference>
<dbReference type="Gene3D" id="3.10.129.10">
    <property type="entry name" value="Hotdog Thioesterase"/>
    <property type="match status" value="1"/>
</dbReference>
<proteinExistence type="predicted"/>
<evidence type="ECO:0000313" key="3">
    <source>
        <dbReference type="EMBL" id="WCO67373.1"/>
    </source>
</evidence>
<dbReference type="InterPro" id="IPR006683">
    <property type="entry name" value="Thioestr_dom"/>
</dbReference>
<dbReference type="InterPro" id="IPR003736">
    <property type="entry name" value="PAAI_dom"/>
</dbReference>
<dbReference type="CDD" id="cd03443">
    <property type="entry name" value="PaaI_thioesterase"/>
    <property type="match status" value="1"/>
</dbReference>
<dbReference type="SUPFAM" id="SSF54637">
    <property type="entry name" value="Thioesterase/thiol ester dehydrase-isomerase"/>
    <property type="match status" value="1"/>
</dbReference>
<dbReference type="Pfam" id="PF03061">
    <property type="entry name" value="4HBT"/>
    <property type="match status" value="1"/>
</dbReference>
<keyword evidence="4" id="KW-1185">Reference proteome</keyword>
<accession>A0AAF0BVT0</accession>
<reference evidence="3" key="1">
    <citation type="submission" date="2023-01" db="EMBL/GenBank/DDBJ databases">
        <title>The diversity of Class Acidimicrobiia in South China Sea sediment environments and the proposal of Iamia marina sp. nov., a novel species of the genus Iamia.</title>
        <authorList>
            <person name="He Y."/>
            <person name="Tian X."/>
        </authorList>
    </citation>
    <scope>NUCLEOTIDE SEQUENCE</scope>
    <source>
        <strain evidence="3">DSM 19957</strain>
    </source>
</reference>
<dbReference type="AlphaFoldDB" id="A0AAF0BVT0"/>
<dbReference type="Proteomes" id="UP001216390">
    <property type="component" value="Chromosome"/>
</dbReference>
<dbReference type="PANTHER" id="PTHR47260:SF1">
    <property type="entry name" value="UPF0644 PROTEIN PB2B4.06"/>
    <property type="match status" value="1"/>
</dbReference>
<dbReference type="InterPro" id="IPR029069">
    <property type="entry name" value="HotDog_dom_sf"/>
</dbReference>
<dbReference type="NCBIfam" id="TIGR00369">
    <property type="entry name" value="unchar_dom_1"/>
    <property type="match status" value="1"/>
</dbReference>
<name>A0AAF0BVT0_9ACTN</name>
<organism evidence="3 4">
    <name type="scientific">Iamia majanohamensis</name>
    <dbReference type="NCBI Taxonomy" id="467976"/>
    <lineage>
        <taxon>Bacteria</taxon>
        <taxon>Bacillati</taxon>
        <taxon>Actinomycetota</taxon>
        <taxon>Acidimicrobiia</taxon>
        <taxon>Acidimicrobiales</taxon>
        <taxon>Iamiaceae</taxon>
        <taxon>Iamia</taxon>
    </lineage>
</organism>
<dbReference type="KEGG" id="ima:PO878_01405"/>
<dbReference type="InterPro" id="IPR052061">
    <property type="entry name" value="PTE-AB_protein"/>
</dbReference>
<dbReference type="EMBL" id="CP116942">
    <property type="protein sequence ID" value="WCO67373.1"/>
    <property type="molecule type" value="Genomic_DNA"/>
</dbReference>
<dbReference type="RefSeq" id="WP_272736895.1">
    <property type="nucleotide sequence ID" value="NZ_CP116942.1"/>
</dbReference>